<feature type="compositionally biased region" description="Basic and acidic residues" evidence="3">
    <location>
        <begin position="530"/>
        <end position="546"/>
    </location>
</feature>
<feature type="region of interest" description="Disordered" evidence="3">
    <location>
        <begin position="1"/>
        <end position="212"/>
    </location>
</feature>
<evidence type="ECO:0000259" key="4">
    <source>
        <dbReference type="PROSITE" id="PS50014"/>
    </source>
</evidence>
<feature type="region of interest" description="Disordered" evidence="3">
    <location>
        <begin position="314"/>
        <end position="341"/>
    </location>
</feature>
<dbReference type="PRINTS" id="PR00503">
    <property type="entry name" value="BROMODOMAIN"/>
</dbReference>
<dbReference type="PANTHER" id="PTHR22881:SF42">
    <property type="entry name" value="DNA-BINDING BROMODOMAIN-CONTAINING PROTEIN"/>
    <property type="match status" value="1"/>
</dbReference>
<evidence type="ECO:0000256" key="1">
    <source>
        <dbReference type="ARBA" id="ARBA00023117"/>
    </source>
</evidence>
<dbReference type="Pfam" id="PF00439">
    <property type="entry name" value="Bromodomain"/>
    <property type="match status" value="1"/>
</dbReference>
<dbReference type="EMBL" id="OZ075115">
    <property type="protein sequence ID" value="CAL5062561.1"/>
    <property type="molecule type" value="Genomic_DNA"/>
</dbReference>
<dbReference type="Gene3D" id="1.20.920.10">
    <property type="entry name" value="Bromodomain-like"/>
    <property type="match status" value="1"/>
</dbReference>
<sequence length="1257" mass="138429">MPRSPSPSPSPSPERHHHQPARRRVGAASSQMLHHPHHHRSGRSPSPPPRRSLRPRRAAAVSSRPLVDDFFPFPSSPSSSPSRPRQLRPSPEPSSSDSGADGGGGGSSASDRRRRKLKLVVKLSQLPPDQQHRRAPPPPPYSDDSDGAGEVGGDGSGDDEQVKPPKKRRIEPRADRSHHREVGGGGRSDPASAPRTKRLPVPGTARTTPLPDRKALDMILEKLQKKDTYGVFAEPVDPEELPDYHDVIEHPMDFGTVKRKLARNAYRSFEQFEDDVFLICSNAMQYNAPDTIYFRQAHSIQELARKKFQELRDEGIPTENHHTKIEQKARPNSCNREPIKKPVLRYQDDDLDFLSRKEQVMRPNPKKLDDDINFKDQVKKHVPRNSQDGSSSFHKEQVKKPISRNSEDDLSSSFHKERSKKMFSRNSEDDLSSSFGKEQVRKVISKNLENDESSTFHKQQVKKVTPQSSKNDSTKKKHVKKPVCSNREGPGFSSRKEPLEDPICTNIEDVGISAKRLAEKPISRNSNDLSHCHQESSKKPSCRDGQDDLGNSCSEEAAKKPARMNSQDAMGSDISAATIASVGDGSNGLSMSQANATEPAGGTVSNGFLDKDISSPFDEIRSEKTDDIFAKPSYKSIVVDETRRKTYDTYEEQPSVESDTVFDIFSMEPKELVNVGLDAEHSYAYARSLARFAGSLGAQGWRIASERIRQALPAEVKYGRGWVGEYEPPLPSILVVNDQSRYPKSSEANVRRNSSLPRDNERLRPIENNNPKDTSLNLINRITTSTNVVGVPGPLESPEFKPRLFGVTAEPQHRSTDALSPHENRRVPGSVSKTKRTANEQTRKGNSSSSARPIEMKPQKGASGAPDMPGLNKTAGQPRPFFQPAESTRTQQMRNGDSLKSNVPIEMAPQRIECAKGASTGVHDTPLSNGQPKHFFQSQASAASGVHDIPCSNGQPKQLFQSQAVASSRLHDAPSNGQPKHFFRSQGPASSGLHDMPSSNGQLKPFFQPQEATALQPRNEATWVYHGRPNDGKVGTSNKSRPSTSVGFVNKNQAVNAATFAMNLNGQQNVTDHAKTVGSTAMPGLANMSNRGLDASRNMFSAFPAAVRENQSIPPASSAQSWISFGASTENKPAIVSPTFLDNNSAWKMPFANVRPSDDMKISAVPQFFRQPVQVARESPVQNNGLVIFPQLVQPDFMRSQGQPQWQGLVPHIQQKPSKDVLRPDLNIGFPSPGSPPARQSSGINLEAQQPDLALQL</sequence>
<dbReference type="PROSITE" id="PS00633">
    <property type="entry name" value="BROMODOMAIN_1"/>
    <property type="match status" value="1"/>
</dbReference>
<feature type="region of interest" description="Disordered" evidence="3">
    <location>
        <begin position="1229"/>
        <end position="1257"/>
    </location>
</feature>
<gene>
    <name evidence="5" type="ORF">URODEC1_LOCUS98365</name>
</gene>
<dbReference type="InterPro" id="IPR036427">
    <property type="entry name" value="Bromodomain-like_sf"/>
</dbReference>
<dbReference type="SMART" id="SM00297">
    <property type="entry name" value="BROMO"/>
    <property type="match status" value="1"/>
</dbReference>
<feature type="region of interest" description="Disordered" evidence="3">
    <location>
        <begin position="810"/>
        <end position="897"/>
    </location>
</feature>
<dbReference type="InterPro" id="IPR001487">
    <property type="entry name" value="Bromodomain"/>
</dbReference>
<feature type="compositionally biased region" description="Basic and acidic residues" evidence="3">
    <location>
        <begin position="811"/>
        <end position="826"/>
    </location>
</feature>
<feature type="compositionally biased region" description="Basic and acidic residues" evidence="3">
    <location>
        <begin position="314"/>
        <end position="329"/>
    </location>
</feature>
<dbReference type="CDD" id="cd04369">
    <property type="entry name" value="Bromodomain"/>
    <property type="match status" value="1"/>
</dbReference>
<organism evidence="5 6">
    <name type="scientific">Urochloa decumbens</name>
    <dbReference type="NCBI Taxonomy" id="240449"/>
    <lineage>
        <taxon>Eukaryota</taxon>
        <taxon>Viridiplantae</taxon>
        <taxon>Streptophyta</taxon>
        <taxon>Embryophyta</taxon>
        <taxon>Tracheophyta</taxon>
        <taxon>Spermatophyta</taxon>
        <taxon>Magnoliopsida</taxon>
        <taxon>Liliopsida</taxon>
        <taxon>Poales</taxon>
        <taxon>Poaceae</taxon>
        <taxon>PACMAD clade</taxon>
        <taxon>Panicoideae</taxon>
        <taxon>Panicodae</taxon>
        <taxon>Paniceae</taxon>
        <taxon>Melinidinae</taxon>
        <taxon>Urochloa</taxon>
    </lineage>
</organism>
<feature type="compositionally biased region" description="Polar residues" evidence="3">
    <location>
        <begin position="1238"/>
        <end position="1248"/>
    </location>
</feature>
<dbReference type="PROSITE" id="PS50014">
    <property type="entry name" value="BROMODOMAIN_2"/>
    <property type="match status" value="1"/>
</dbReference>
<dbReference type="SUPFAM" id="SSF47370">
    <property type="entry name" value="Bromodomain"/>
    <property type="match status" value="1"/>
</dbReference>
<dbReference type="AlphaFoldDB" id="A0ABC9ETB6"/>
<feature type="compositionally biased region" description="Low complexity" evidence="3">
    <location>
        <begin position="120"/>
        <end position="129"/>
    </location>
</feature>
<feature type="compositionally biased region" description="Basic residues" evidence="3">
    <location>
        <begin position="15"/>
        <end position="25"/>
    </location>
</feature>
<accession>A0ABC9ETB6</accession>
<proteinExistence type="predicted"/>
<feature type="compositionally biased region" description="Pro residues" evidence="3">
    <location>
        <begin position="1"/>
        <end position="12"/>
    </location>
</feature>
<feature type="domain" description="Bromo" evidence="4">
    <location>
        <begin position="224"/>
        <end position="294"/>
    </location>
</feature>
<protein>
    <recommendedName>
        <fullName evidence="4">Bromo domain-containing protein</fullName>
    </recommendedName>
</protein>
<name>A0ABC9ETB6_9POAL</name>
<feature type="compositionally biased region" description="Polar residues" evidence="3">
    <location>
        <begin position="885"/>
        <end position="897"/>
    </location>
</feature>
<keyword evidence="1 2" id="KW-0103">Bromodomain</keyword>
<keyword evidence="6" id="KW-1185">Reference proteome</keyword>
<feature type="region of interest" description="Disordered" evidence="3">
    <location>
        <begin position="448"/>
        <end position="499"/>
    </location>
</feature>
<feature type="region of interest" description="Disordered" evidence="3">
    <location>
        <begin position="970"/>
        <end position="994"/>
    </location>
</feature>
<dbReference type="InterPro" id="IPR051831">
    <property type="entry name" value="Bromodomain_contain_prot"/>
</dbReference>
<feature type="compositionally biased region" description="Low complexity" evidence="3">
    <location>
        <begin position="58"/>
        <end position="99"/>
    </location>
</feature>
<feature type="region of interest" description="Disordered" evidence="3">
    <location>
        <begin position="521"/>
        <end position="569"/>
    </location>
</feature>
<evidence type="ECO:0000313" key="5">
    <source>
        <dbReference type="EMBL" id="CAL5062561.1"/>
    </source>
</evidence>
<feature type="region of interest" description="Disordered" evidence="3">
    <location>
        <begin position="382"/>
        <end position="435"/>
    </location>
</feature>
<feature type="compositionally biased region" description="Polar residues" evidence="3">
    <location>
        <begin position="743"/>
        <end position="757"/>
    </location>
</feature>
<evidence type="ECO:0000256" key="2">
    <source>
        <dbReference type="PROSITE-ProRule" id="PRU00035"/>
    </source>
</evidence>
<dbReference type="InterPro" id="IPR018359">
    <property type="entry name" value="Bromodomain_CS"/>
</dbReference>
<feature type="compositionally biased region" description="Basic and acidic residues" evidence="3">
    <location>
        <begin position="171"/>
        <end position="182"/>
    </location>
</feature>
<reference evidence="5 6" key="2">
    <citation type="submission" date="2024-10" db="EMBL/GenBank/DDBJ databases">
        <authorList>
            <person name="Ryan C."/>
        </authorList>
    </citation>
    <scope>NUCLEOTIDE SEQUENCE [LARGE SCALE GENOMIC DNA]</scope>
</reference>
<dbReference type="PANTHER" id="PTHR22881">
    <property type="entry name" value="BROMODOMAIN CONTAINING PROTEIN"/>
    <property type="match status" value="1"/>
</dbReference>
<dbReference type="Proteomes" id="UP001497457">
    <property type="component" value="Chromosome 5rd"/>
</dbReference>
<evidence type="ECO:0000256" key="3">
    <source>
        <dbReference type="SAM" id="MobiDB-lite"/>
    </source>
</evidence>
<reference evidence="6" key="1">
    <citation type="submission" date="2024-06" db="EMBL/GenBank/DDBJ databases">
        <authorList>
            <person name="Ryan C."/>
        </authorList>
    </citation>
    <scope>NUCLEOTIDE SEQUENCE [LARGE SCALE GENOMIC DNA]</scope>
</reference>
<feature type="compositionally biased region" description="Polar residues" evidence="3">
    <location>
        <begin position="767"/>
        <end position="776"/>
    </location>
</feature>
<feature type="region of interest" description="Disordered" evidence="3">
    <location>
        <begin position="743"/>
        <end position="776"/>
    </location>
</feature>
<evidence type="ECO:0000313" key="6">
    <source>
        <dbReference type="Proteomes" id="UP001497457"/>
    </source>
</evidence>